<dbReference type="EMBL" id="BNCP01000061">
    <property type="protein sequence ID" value="GIL91011.1"/>
    <property type="molecule type" value="Genomic_DNA"/>
</dbReference>
<reference evidence="1" key="1">
    <citation type="journal article" date="2021" name="Proc. Natl. Acad. Sci. U.S.A.">
        <title>Three genomes in the algal genus Volvox reveal the fate of a haploid sex-determining region after a transition to homothallism.</title>
        <authorList>
            <person name="Yamamoto K."/>
            <person name="Hamaji T."/>
            <person name="Kawai-Toyooka H."/>
            <person name="Matsuzaki R."/>
            <person name="Takahashi F."/>
            <person name="Nishimura Y."/>
            <person name="Kawachi M."/>
            <person name="Noguchi H."/>
            <person name="Minakuchi Y."/>
            <person name="Umen J.G."/>
            <person name="Toyoda A."/>
            <person name="Nozaki H."/>
        </authorList>
    </citation>
    <scope>NUCLEOTIDE SEQUENCE</scope>
    <source>
        <strain evidence="1">NIES-3786</strain>
    </source>
</reference>
<comment type="caution">
    <text evidence="1">The sequence shown here is derived from an EMBL/GenBank/DDBJ whole genome shotgun (WGS) entry which is preliminary data.</text>
</comment>
<evidence type="ECO:0000313" key="2">
    <source>
        <dbReference type="Proteomes" id="UP000747110"/>
    </source>
</evidence>
<protein>
    <submittedName>
        <fullName evidence="1">Uncharacterized protein</fullName>
    </submittedName>
</protein>
<gene>
    <name evidence="1" type="ORF">Vretifemale_18695</name>
</gene>
<dbReference type="Proteomes" id="UP000747110">
    <property type="component" value="Unassembled WGS sequence"/>
</dbReference>
<keyword evidence="2" id="KW-1185">Reference proteome</keyword>
<dbReference type="AlphaFoldDB" id="A0A8J4CW48"/>
<feature type="non-terminal residue" evidence="1">
    <location>
        <position position="761"/>
    </location>
</feature>
<dbReference type="OrthoDB" id="543720at2759"/>
<organism evidence="1 2">
    <name type="scientific">Volvox reticuliferus</name>
    <dbReference type="NCBI Taxonomy" id="1737510"/>
    <lineage>
        <taxon>Eukaryota</taxon>
        <taxon>Viridiplantae</taxon>
        <taxon>Chlorophyta</taxon>
        <taxon>core chlorophytes</taxon>
        <taxon>Chlorophyceae</taxon>
        <taxon>CS clade</taxon>
        <taxon>Chlamydomonadales</taxon>
        <taxon>Volvocaceae</taxon>
        <taxon>Volvox</taxon>
    </lineage>
</organism>
<sequence length="761" mass="82157">QIKTDANLSNLEVYVGQAKIQNLTALYLLQSLAGWYDFELRYTNPLKPIRILMADPGAVDSLGNATGIFFITTDVAPRKFYYAPAIALSSTWQVLTRPAPGPLNASVISSSSLKIDQAFNISTVIEELNISSVKTLLGSSTSAGTSPLVGIAHTRFRPPPETNGTMRFQVTCELCALYVNGLRVVDAYDPSPRTSIQPVTLNSNCISLNVLRPDVSAIHDLVLRFALNGTNTTILAVGWLPCTGNTVRQSLAPYIMNNLFWKPSSGVAGYVSGMQCDVWLNRPDFNARSSAPLIKFRLPTALAHTARGISGSLPGALLMGIDTDVYSIFNSSGCSAIETAVSGNCSAAAGFVLTDVVNKGNVLTDAAPSYMRCWTYVNNGFTNGTVQTLKPIEASIYLGSQRVLASPDTISIFSPSFAPNTTTLSGYYQLLVMEFPGLRPSSLAGIRNGSGKGFMVINTVNTLLPIPLIGGGNAAATTNTNTASRGLRRRHLSGSADHSFNRDLDYNLKHFDRNMPYRQYEQQIHAGGQVMSTGNINQHDDINDLNQRQLDRRQLQLDLPANSVYDPKALGANSYTGAVTQRARGLCGFFSAMDASITDQTLKMPTVFYNFTFNTSPGIPCNNASAGLSDAVCPFGTTNNNGPHRMAQFEGFLRLPSSAGSGTTMRPWVLRMTDDASPLQTTSITMGDVTVRNGVESPNPVRVGETVIWLPSNSNADLFLPAVVTARIRPAGTQIVFNVSVITPELLTQRVDNNYWYCNNG</sequence>
<accession>A0A8J4CW48</accession>
<evidence type="ECO:0000313" key="1">
    <source>
        <dbReference type="EMBL" id="GIL91011.1"/>
    </source>
</evidence>
<name>A0A8J4CW48_9CHLO</name>
<proteinExistence type="predicted"/>